<dbReference type="EMBL" id="ML992666">
    <property type="protein sequence ID" value="KAF2215278.1"/>
    <property type="molecule type" value="Genomic_DNA"/>
</dbReference>
<reference evidence="2" key="1">
    <citation type="journal article" date="2020" name="Stud. Mycol.">
        <title>101 Dothideomycetes genomes: a test case for predicting lifestyles and emergence of pathogens.</title>
        <authorList>
            <person name="Haridas S."/>
            <person name="Albert R."/>
            <person name="Binder M."/>
            <person name="Bloem J."/>
            <person name="Labutti K."/>
            <person name="Salamov A."/>
            <person name="Andreopoulos B."/>
            <person name="Baker S."/>
            <person name="Barry K."/>
            <person name="Bills G."/>
            <person name="Bluhm B."/>
            <person name="Cannon C."/>
            <person name="Castanera R."/>
            <person name="Culley D."/>
            <person name="Daum C."/>
            <person name="Ezra D."/>
            <person name="Gonzalez J."/>
            <person name="Henrissat B."/>
            <person name="Kuo A."/>
            <person name="Liang C."/>
            <person name="Lipzen A."/>
            <person name="Lutzoni F."/>
            <person name="Magnuson J."/>
            <person name="Mondo S."/>
            <person name="Nolan M."/>
            <person name="Ohm R."/>
            <person name="Pangilinan J."/>
            <person name="Park H.-J."/>
            <person name="Ramirez L."/>
            <person name="Alfaro M."/>
            <person name="Sun H."/>
            <person name="Tritt A."/>
            <person name="Yoshinaga Y."/>
            <person name="Zwiers L.-H."/>
            <person name="Turgeon B."/>
            <person name="Goodwin S."/>
            <person name="Spatafora J."/>
            <person name="Crous P."/>
            <person name="Grigoriev I."/>
        </authorList>
    </citation>
    <scope>NUCLEOTIDE SEQUENCE</scope>
    <source>
        <strain evidence="2">SCOH1-5</strain>
    </source>
</reference>
<name>A0A6A6FQ07_9PEZI</name>
<sequence length="299" mass="33363">MKSPVFPMHFLLSSPTQDNTSNLGVSVSGDGFSLRDSAHGVKLLEGHLTKLSHSTGELKKNYDLHIHQGQGGLFIWIAASAYQPDKPSHHYYRINRNLNKHALKDPAKHQHWVLADQASGLNLIDRVKSMLREEFKDFCCTQHPECSEGSFPRITKKSAIVLCPYRELEHRRATGCWIVQAGCEFFGLPSTTAEEAHGFTNGLHNRSISPETLYLQWPPTGSEEPKRKKDADAGEKDDADTDSNASIGHCQQGPHDIAMYAVNGGPWTLCSNKKEWFAHELVRGLGETECRRIVGFCSL</sequence>
<keyword evidence="3" id="KW-1185">Reference proteome</keyword>
<dbReference type="OrthoDB" id="3649979at2759"/>
<accession>A0A6A6FQ07</accession>
<protein>
    <submittedName>
        <fullName evidence="2">Uncharacterized protein</fullName>
    </submittedName>
</protein>
<proteinExistence type="predicted"/>
<dbReference type="Proteomes" id="UP000799539">
    <property type="component" value="Unassembled WGS sequence"/>
</dbReference>
<organism evidence="2 3">
    <name type="scientific">Cercospora zeae-maydis SCOH1-5</name>
    <dbReference type="NCBI Taxonomy" id="717836"/>
    <lineage>
        <taxon>Eukaryota</taxon>
        <taxon>Fungi</taxon>
        <taxon>Dikarya</taxon>
        <taxon>Ascomycota</taxon>
        <taxon>Pezizomycotina</taxon>
        <taxon>Dothideomycetes</taxon>
        <taxon>Dothideomycetidae</taxon>
        <taxon>Mycosphaerellales</taxon>
        <taxon>Mycosphaerellaceae</taxon>
        <taxon>Cercospora</taxon>
    </lineage>
</organism>
<evidence type="ECO:0000313" key="2">
    <source>
        <dbReference type="EMBL" id="KAF2215278.1"/>
    </source>
</evidence>
<evidence type="ECO:0000256" key="1">
    <source>
        <dbReference type="SAM" id="MobiDB-lite"/>
    </source>
</evidence>
<feature type="compositionally biased region" description="Basic and acidic residues" evidence="1">
    <location>
        <begin position="223"/>
        <end position="236"/>
    </location>
</feature>
<dbReference type="AlphaFoldDB" id="A0A6A6FQ07"/>
<evidence type="ECO:0000313" key="3">
    <source>
        <dbReference type="Proteomes" id="UP000799539"/>
    </source>
</evidence>
<feature type="region of interest" description="Disordered" evidence="1">
    <location>
        <begin position="214"/>
        <end position="248"/>
    </location>
</feature>
<gene>
    <name evidence="2" type="ORF">CERZMDRAFT_94697</name>
</gene>